<dbReference type="AlphaFoldDB" id="A0A5C4VE31"/>
<name>A0A5C4VE31_9ACTN</name>
<proteinExistence type="predicted"/>
<keyword evidence="4" id="KW-1185">Reference proteome</keyword>
<dbReference type="RefSeq" id="WP_139639898.1">
    <property type="nucleotide sequence ID" value="NZ_BAAAZS010000014.1"/>
</dbReference>
<evidence type="ECO:0000313" key="3">
    <source>
        <dbReference type="EMBL" id="TNM34133.1"/>
    </source>
</evidence>
<dbReference type="Proteomes" id="UP000311713">
    <property type="component" value="Unassembled WGS sequence"/>
</dbReference>
<organism evidence="3 4">
    <name type="scientific">Streptomyces sedi</name>
    <dbReference type="NCBI Taxonomy" id="555059"/>
    <lineage>
        <taxon>Bacteria</taxon>
        <taxon>Bacillati</taxon>
        <taxon>Actinomycetota</taxon>
        <taxon>Actinomycetes</taxon>
        <taxon>Kitasatosporales</taxon>
        <taxon>Streptomycetaceae</taxon>
        <taxon>Streptomyces</taxon>
    </lineage>
</organism>
<comment type="caution">
    <text evidence="3">The sequence shown here is derived from an EMBL/GenBank/DDBJ whole genome shotgun (WGS) entry which is preliminary data.</text>
</comment>
<feature type="domain" description="DUF7718" evidence="2">
    <location>
        <begin position="33"/>
        <end position="138"/>
    </location>
</feature>
<evidence type="ECO:0000256" key="1">
    <source>
        <dbReference type="SAM" id="MobiDB-lite"/>
    </source>
</evidence>
<dbReference type="InterPro" id="IPR056135">
    <property type="entry name" value="DUF7718"/>
</dbReference>
<reference evidence="3 4" key="1">
    <citation type="submission" date="2019-06" db="EMBL/GenBank/DDBJ databases">
        <title>Draft genome of Streptomyces sedi sp. JCM16909.</title>
        <authorList>
            <person name="Klykleung N."/>
            <person name="Tanasupawat S."/>
            <person name="Kudo T."/>
            <person name="Yuki M."/>
            <person name="Ohkuma M."/>
        </authorList>
    </citation>
    <scope>NUCLEOTIDE SEQUENCE [LARGE SCALE GENOMIC DNA]</scope>
    <source>
        <strain evidence="3 4">JCM 16909</strain>
    </source>
</reference>
<gene>
    <name evidence="3" type="ORF">FH715_00020</name>
</gene>
<dbReference type="OrthoDB" id="4774763at2"/>
<protein>
    <recommendedName>
        <fullName evidence="2">DUF7718 domain-containing protein</fullName>
    </recommendedName>
</protein>
<evidence type="ECO:0000313" key="4">
    <source>
        <dbReference type="Proteomes" id="UP000311713"/>
    </source>
</evidence>
<dbReference type="EMBL" id="VDGT01000001">
    <property type="protein sequence ID" value="TNM34133.1"/>
    <property type="molecule type" value="Genomic_DNA"/>
</dbReference>
<accession>A0A5C4VE31</accession>
<dbReference type="Pfam" id="PF24839">
    <property type="entry name" value="DUF7718"/>
    <property type="match status" value="1"/>
</dbReference>
<evidence type="ECO:0000259" key="2">
    <source>
        <dbReference type="Pfam" id="PF24839"/>
    </source>
</evidence>
<sequence>MANNGGKGRKLANMGVAPKPPLYSPPTVPPADEVDYAMDLDGENKLYVRLRTYRGRIVDFAIMQRTLLYERWEEIARIDCCGGTIHRHLFSRDGEILLDHDLIRDIPHGEGSWAVVDDGYLPALDELQERWESNLRRWRDGR</sequence>
<feature type="region of interest" description="Disordered" evidence="1">
    <location>
        <begin position="1"/>
        <end position="26"/>
    </location>
</feature>